<keyword evidence="5" id="KW-1003">Cell membrane</keyword>
<feature type="transmembrane region" description="Helical" evidence="12">
    <location>
        <begin position="61"/>
        <end position="82"/>
    </location>
</feature>
<evidence type="ECO:0000256" key="2">
    <source>
        <dbReference type="ARBA" id="ARBA00005001"/>
    </source>
</evidence>
<feature type="transmembrane region" description="Helical" evidence="12">
    <location>
        <begin position="463"/>
        <end position="487"/>
    </location>
</feature>
<evidence type="ECO:0000256" key="12">
    <source>
        <dbReference type="SAM" id="Phobius"/>
    </source>
</evidence>
<keyword evidence="8 14" id="KW-0808">Transferase</keyword>
<dbReference type="GO" id="GO:0005886">
    <property type="term" value="C:plasma membrane"/>
    <property type="evidence" value="ECO:0007669"/>
    <property type="project" value="UniProtKB-SubCell"/>
</dbReference>
<evidence type="ECO:0000256" key="9">
    <source>
        <dbReference type="ARBA" id="ARBA00022692"/>
    </source>
</evidence>
<feature type="transmembrane region" description="Helical" evidence="12">
    <location>
        <begin position="499"/>
        <end position="520"/>
    </location>
</feature>
<keyword evidence="6" id="KW-0997">Cell inner membrane</keyword>
<keyword evidence="7" id="KW-0328">Glycosyltransferase</keyword>
<keyword evidence="15" id="KW-1185">Reference proteome</keyword>
<dbReference type="InterPro" id="IPR001173">
    <property type="entry name" value="Glyco_trans_2-like"/>
</dbReference>
<dbReference type="GO" id="GO:0016758">
    <property type="term" value="F:hexosyltransferase activity"/>
    <property type="evidence" value="ECO:0007669"/>
    <property type="project" value="TreeGrafter"/>
</dbReference>
<dbReference type="NCBIfam" id="NF003962">
    <property type="entry name" value="PRK05454.2-5"/>
    <property type="match status" value="1"/>
</dbReference>
<name>A0A1I1SQN1_9RHOB</name>
<accession>A0A1I1SQN1</accession>
<dbReference type="InterPro" id="IPR029044">
    <property type="entry name" value="Nucleotide-diphossugar_trans"/>
</dbReference>
<evidence type="ECO:0000256" key="1">
    <source>
        <dbReference type="ARBA" id="ARBA00004429"/>
    </source>
</evidence>
<dbReference type="Proteomes" id="UP000198977">
    <property type="component" value="Unassembled WGS sequence"/>
</dbReference>
<reference evidence="14 15" key="1">
    <citation type="submission" date="2016-10" db="EMBL/GenBank/DDBJ databases">
        <authorList>
            <person name="de Groot N.N."/>
        </authorList>
    </citation>
    <scope>NUCLEOTIDE SEQUENCE [LARGE SCALE GENOMIC DNA]</scope>
    <source>
        <strain evidence="14 15">DSM 11443</strain>
    </source>
</reference>
<dbReference type="Pfam" id="PF13632">
    <property type="entry name" value="Glyco_trans_2_3"/>
    <property type="match status" value="1"/>
</dbReference>
<organism evidence="14 15">
    <name type="scientific">Sulfitobacter brevis</name>
    <dbReference type="NCBI Taxonomy" id="74348"/>
    <lineage>
        <taxon>Bacteria</taxon>
        <taxon>Pseudomonadati</taxon>
        <taxon>Pseudomonadota</taxon>
        <taxon>Alphaproteobacteria</taxon>
        <taxon>Rhodobacterales</taxon>
        <taxon>Roseobacteraceae</taxon>
        <taxon>Sulfitobacter</taxon>
    </lineage>
</organism>
<comment type="similarity">
    <text evidence="3">Belongs to the glycosyltransferase 2 family. OpgH subfamily.</text>
</comment>
<evidence type="ECO:0000256" key="8">
    <source>
        <dbReference type="ARBA" id="ARBA00022679"/>
    </source>
</evidence>
<keyword evidence="10 12" id="KW-1133">Transmembrane helix</keyword>
<feature type="domain" description="Glycosyltransferase 2-like" evidence="13">
    <location>
        <begin position="237"/>
        <end position="427"/>
    </location>
</feature>
<dbReference type="EMBL" id="FOMW01000001">
    <property type="protein sequence ID" value="SFD48764.1"/>
    <property type="molecule type" value="Genomic_DNA"/>
</dbReference>
<dbReference type="STRING" id="74348.SAMN04488523_101125"/>
<keyword evidence="9 12" id="KW-0812">Transmembrane</keyword>
<feature type="transmembrane region" description="Helical" evidence="12">
    <location>
        <begin position="415"/>
        <end position="433"/>
    </location>
</feature>
<feature type="transmembrane region" description="Helical" evidence="12">
    <location>
        <begin position="551"/>
        <end position="572"/>
    </location>
</feature>
<feature type="transmembrane region" description="Helical" evidence="12">
    <location>
        <begin position="94"/>
        <end position="120"/>
    </location>
</feature>
<dbReference type="NCBIfam" id="NF003958">
    <property type="entry name" value="PRK05454.2-1"/>
    <property type="match status" value="1"/>
</dbReference>
<dbReference type="AlphaFoldDB" id="A0A1I1SQN1"/>
<dbReference type="Gene3D" id="3.90.550.10">
    <property type="entry name" value="Spore Coat Polysaccharide Biosynthesis Protein SpsA, Chain A"/>
    <property type="match status" value="1"/>
</dbReference>
<evidence type="ECO:0000256" key="4">
    <source>
        <dbReference type="ARBA" id="ARBA00020585"/>
    </source>
</evidence>
<comment type="subcellular location">
    <subcellularLocation>
        <location evidence="1">Cell inner membrane</location>
        <topology evidence="1">Multi-pass membrane protein</topology>
    </subcellularLocation>
</comment>
<evidence type="ECO:0000259" key="13">
    <source>
        <dbReference type="Pfam" id="PF13632"/>
    </source>
</evidence>
<comment type="pathway">
    <text evidence="2">Glycan metabolism; osmoregulated periplasmic glucan (OPG) biosynthesis.</text>
</comment>
<protein>
    <recommendedName>
        <fullName evidence="4">Glucans biosynthesis glucosyltransferase H</fullName>
    </recommendedName>
</protein>
<dbReference type="SUPFAM" id="SSF53448">
    <property type="entry name" value="Nucleotide-diphospho-sugar transferases"/>
    <property type="match status" value="1"/>
</dbReference>
<evidence type="ECO:0000313" key="15">
    <source>
        <dbReference type="Proteomes" id="UP000198977"/>
    </source>
</evidence>
<sequence length="645" mass="70812">MALPMDQTMTVSSATPLASCVAMPTPAPLLMQAQDLTRAPVRRAGGGAEGRAKRAGSPWRLAVFGPALVGTAVLMFGLYSWMANAGMSGLEWALLAMIGATFVWVTLSVSTVGVAVAGILAREDADTRAPADVTGIDVALLVPVYNEVPWDVFGNAAAMLDDLARRRSPHCYSLFVLSDTRDDAIAAQEWQAFQSLRDTAPQGFSVHYRRRADNIDKKVGNLLDWITGWGAAYQGMVVLDADSLMTGRAIDRLASELSADPDAGLIQTFPMLIGADTLFARLQQFSNIAYGWLLAEGLALWAQYEGNYWGHNAIIRTRAFAECAGLPHLRGRGGREELILSHDFVEAGLLRRAGWRVRFLPRVSGSFEETPSTLIDYVLRDRRWCRGNLQHLRLLGTAGLHPVSRFHLFHGAVSYLLSPAWFVLLVFWSLLGVDSETNLIRYFNEANPYFPDWPPAMSHIDSAVFLIIMYAMLLTPKIAGAGIIAAYPKATRVFGGRTAFLTAFVIEVALSVAYAPILMIQQTKAVLRAFFTRFEPWAPQRRDAHSYPLRTLIAFHWVETVLGLVLLSGLFAGLLSLWLVPIVFSLVLAVPLSALSAFNLTRWAPDGLRMDSPHTLREPGIVTRARAERALLKSQMTTADSIAAQ</sequence>
<evidence type="ECO:0000256" key="5">
    <source>
        <dbReference type="ARBA" id="ARBA00022475"/>
    </source>
</evidence>
<evidence type="ECO:0000256" key="7">
    <source>
        <dbReference type="ARBA" id="ARBA00022676"/>
    </source>
</evidence>
<evidence type="ECO:0000256" key="3">
    <source>
        <dbReference type="ARBA" id="ARBA00009337"/>
    </source>
</evidence>
<evidence type="ECO:0000256" key="10">
    <source>
        <dbReference type="ARBA" id="ARBA00022989"/>
    </source>
</evidence>
<feature type="transmembrane region" description="Helical" evidence="12">
    <location>
        <begin position="578"/>
        <end position="600"/>
    </location>
</feature>
<dbReference type="PANTHER" id="PTHR43867">
    <property type="entry name" value="CELLULOSE SYNTHASE CATALYTIC SUBUNIT A [UDP-FORMING]"/>
    <property type="match status" value="1"/>
</dbReference>
<evidence type="ECO:0000256" key="6">
    <source>
        <dbReference type="ARBA" id="ARBA00022519"/>
    </source>
</evidence>
<gene>
    <name evidence="14" type="ORF">SAMN04488523_101125</name>
</gene>
<evidence type="ECO:0000313" key="14">
    <source>
        <dbReference type="EMBL" id="SFD48764.1"/>
    </source>
</evidence>
<keyword evidence="11 12" id="KW-0472">Membrane</keyword>
<dbReference type="PANTHER" id="PTHR43867:SF5">
    <property type="entry name" value="GLUCANS BIOSYNTHESIS GLUCOSYLTRANSFERASE H"/>
    <property type="match status" value="1"/>
</dbReference>
<evidence type="ECO:0000256" key="11">
    <source>
        <dbReference type="ARBA" id="ARBA00023136"/>
    </source>
</evidence>
<dbReference type="InterPro" id="IPR050321">
    <property type="entry name" value="Glycosyltr_2/OpgH_subfam"/>
</dbReference>
<proteinExistence type="inferred from homology"/>